<keyword evidence="3" id="KW-1185">Reference proteome</keyword>
<gene>
    <name evidence="2" type="ORF">SAMN05421507_12652</name>
</gene>
<protein>
    <submittedName>
        <fullName evidence="2">Tetratricopeptide repeat-containing protein</fullName>
    </submittedName>
</protein>
<organism evidence="2 3">
    <name type="scientific">Lentzea jiangxiensis</name>
    <dbReference type="NCBI Taxonomy" id="641025"/>
    <lineage>
        <taxon>Bacteria</taxon>
        <taxon>Bacillati</taxon>
        <taxon>Actinomycetota</taxon>
        <taxon>Actinomycetes</taxon>
        <taxon>Pseudonocardiales</taxon>
        <taxon>Pseudonocardiaceae</taxon>
        <taxon>Lentzea</taxon>
    </lineage>
</organism>
<name>A0A1H0X0F7_9PSEU</name>
<feature type="region of interest" description="Disordered" evidence="1">
    <location>
        <begin position="1"/>
        <end position="20"/>
    </location>
</feature>
<reference evidence="3" key="1">
    <citation type="submission" date="2016-10" db="EMBL/GenBank/DDBJ databases">
        <authorList>
            <person name="Varghese N."/>
            <person name="Submissions S."/>
        </authorList>
    </citation>
    <scope>NUCLEOTIDE SEQUENCE [LARGE SCALE GENOMIC DNA]</scope>
    <source>
        <strain evidence="3">CGMCC 4.6609</strain>
    </source>
</reference>
<sequence>MTERDTPALPHLPPRLPDLSGLSFGGGGDLGEHFRRLEEFTRRRTERTAPPTVFLPDFVTLAAEDSLQLDDGDDLLQDARANIADGEYEIALEQLAEFLEISPGHPEARYLQAYCHYRLGDLTTALETTLPLRTERLDPQLHAEVFELRRTLRDVLTPQEIGTFLDTRHHDRRAADERIGRFIEVAPEESEPPYLLAIMQAMDGEYTTAFRTARSAADVVEGDASHLRAFADALQTVALRPLMTNAVRALADGAYLHTRKELRRLDRDWREAEVVRDFDTYVEGLLRTRRSPAKPLPPPKLSPERAMRLYELIAEQYREEALGLIEDERWAEAERVLAKVLHLVPSFPPPNYLYAFCLLVQGKDPERAITAAGIAARDPRLTQAEALLRRAVEAKEVFAINAAFDEHNTAMAKVGNPPTQAQLIALRRTMGELRGRIPRLQAMASTKENKRHVQKLADAVAQRLAEIDRAMVNVEVNALVLRFNRVAQTLGSGPLFPADVMALRDVYRSEFASIGQEARRLLRTTTDPRSRRALQDILTAVDRFA</sequence>
<dbReference type="RefSeq" id="WP_090104629.1">
    <property type="nucleotide sequence ID" value="NZ_FNIX01000026.1"/>
</dbReference>
<accession>A0A1H0X0F7</accession>
<dbReference type="InterPro" id="IPR011990">
    <property type="entry name" value="TPR-like_helical_dom_sf"/>
</dbReference>
<dbReference type="OrthoDB" id="3664657at2"/>
<dbReference type="Gene3D" id="1.25.40.10">
    <property type="entry name" value="Tetratricopeptide repeat domain"/>
    <property type="match status" value="1"/>
</dbReference>
<dbReference type="EMBL" id="FNIX01000026">
    <property type="protein sequence ID" value="SDP95946.1"/>
    <property type="molecule type" value="Genomic_DNA"/>
</dbReference>
<proteinExistence type="predicted"/>
<dbReference type="Proteomes" id="UP000199691">
    <property type="component" value="Unassembled WGS sequence"/>
</dbReference>
<dbReference type="SUPFAM" id="SSF48452">
    <property type="entry name" value="TPR-like"/>
    <property type="match status" value="1"/>
</dbReference>
<evidence type="ECO:0000313" key="2">
    <source>
        <dbReference type="EMBL" id="SDP95946.1"/>
    </source>
</evidence>
<dbReference type="Pfam" id="PF13432">
    <property type="entry name" value="TPR_16"/>
    <property type="match status" value="1"/>
</dbReference>
<dbReference type="AlphaFoldDB" id="A0A1H0X0F7"/>
<dbReference type="STRING" id="641025.SAMN05421507_12652"/>
<evidence type="ECO:0000256" key="1">
    <source>
        <dbReference type="SAM" id="MobiDB-lite"/>
    </source>
</evidence>
<evidence type="ECO:0000313" key="3">
    <source>
        <dbReference type="Proteomes" id="UP000199691"/>
    </source>
</evidence>